<feature type="transmembrane region" description="Helical" evidence="10">
    <location>
        <begin position="143"/>
        <end position="162"/>
    </location>
</feature>
<keyword evidence="2" id="KW-1003">Cell membrane</keyword>
<proteinExistence type="evidence at transcript level"/>
<protein>
    <recommendedName>
        <fullName evidence="10">Odorant receptor</fullName>
    </recommendedName>
</protein>
<dbReference type="GO" id="GO:0005886">
    <property type="term" value="C:plasma membrane"/>
    <property type="evidence" value="ECO:0007669"/>
    <property type="project" value="UniProtKB-SubCell"/>
</dbReference>
<evidence type="ECO:0000256" key="3">
    <source>
        <dbReference type="ARBA" id="ARBA00022606"/>
    </source>
</evidence>
<sequence length="415" mass="47118">MENLRKFGLNYCDLPTMLWNVTCLLRVLTLNIDSRYKKRVPAVFYVITAAVSAGYFYVYLVSMVWFVFWRCRQTGDLIAAMIAFSLGISSEIGSCKLLYMLIYEKTVRDIVDGYLACDALNTLGSRFSQNVLKVLRFVKKRALFFWIVIVGNGVTYVLKAVVTPGRHMMEDGFLLYGLEPMLESPNYEIAFFLCCLGVCYTCYLPANITAFCIVLVGYSEATMLALGEELINLWSDAQQCYKDTHNTIDTTNAIKEDLNRKNIIINKYIKARLKDIVKIHMININFIRQFELVFRGAIALEFLLLITGIIAELLGGLENTYIEMPFALMQVAIDCLTGQRLMDACVIFENSVYDCKWENFNVANRRTVLLMLQSSQKTLVLSAGGVATLSFSCFMTIIRSIYSAYTTLQSTMVLT</sequence>
<keyword evidence="4 10" id="KW-0812">Transmembrane</keyword>
<name>A0A5B9GA32_9NEOP</name>
<comment type="caution">
    <text evidence="10">Lacks conserved residue(s) required for the propagation of feature annotation.</text>
</comment>
<evidence type="ECO:0000256" key="4">
    <source>
        <dbReference type="ARBA" id="ARBA00022692"/>
    </source>
</evidence>
<organism evidence="11">
    <name type="scientific">Conogethes pinicolalis</name>
    <dbReference type="NCBI Taxonomy" id="1178461"/>
    <lineage>
        <taxon>Eukaryota</taxon>
        <taxon>Metazoa</taxon>
        <taxon>Ecdysozoa</taxon>
        <taxon>Arthropoda</taxon>
        <taxon>Hexapoda</taxon>
        <taxon>Insecta</taxon>
        <taxon>Pterygota</taxon>
        <taxon>Neoptera</taxon>
        <taxon>Endopterygota</taxon>
        <taxon>Lepidoptera</taxon>
        <taxon>Glossata</taxon>
        <taxon>Ditrysia</taxon>
        <taxon>Pyraloidea</taxon>
        <taxon>Crambidae</taxon>
        <taxon>Spilomelinae</taxon>
        <taxon>Conogethes</taxon>
    </lineage>
</organism>
<dbReference type="Pfam" id="PF02949">
    <property type="entry name" value="7tm_6"/>
    <property type="match status" value="1"/>
</dbReference>
<feature type="transmembrane region" description="Helical" evidence="10">
    <location>
        <begin position="292"/>
        <end position="311"/>
    </location>
</feature>
<evidence type="ECO:0000256" key="10">
    <source>
        <dbReference type="RuleBase" id="RU351113"/>
    </source>
</evidence>
<keyword evidence="7 10" id="KW-0472">Membrane</keyword>
<dbReference type="AlphaFoldDB" id="A0A5B9GA32"/>
<feature type="transmembrane region" description="Helical" evidence="10">
    <location>
        <begin position="379"/>
        <end position="402"/>
    </location>
</feature>
<evidence type="ECO:0000256" key="9">
    <source>
        <dbReference type="ARBA" id="ARBA00023224"/>
    </source>
</evidence>
<keyword evidence="9 10" id="KW-0807">Transducer</keyword>
<dbReference type="EMBL" id="MK458414">
    <property type="protein sequence ID" value="QEE82773.1"/>
    <property type="molecule type" value="mRNA"/>
</dbReference>
<evidence type="ECO:0000256" key="6">
    <source>
        <dbReference type="ARBA" id="ARBA00022989"/>
    </source>
</evidence>
<feature type="transmembrane region" description="Helical" evidence="10">
    <location>
        <begin position="78"/>
        <end position="99"/>
    </location>
</feature>
<keyword evidence="6 10" id="KW-1133">Transmembrane helix</keyword>
<dbReference type="GO" id="GO:0004984">
    <property type="term" value="F:olfactory receptor activity"/>
    <property type="evidence" value="ECO:0007669"/>
    <property type="project" value="InterPro"/>
</dbReference>
<keyword evidence="3 10" id="KW-0716">Sensory transduction</keyword>
<evidence type="ECO:0000256" key="1">
    <source>
        <dbReference type="ARBA" id="ARBA00004651"/>
    </source>
</evidence>
<dbReference type="InterPro" id="IPR004117">
    <property type="entry name" value="7tm6_olfct_rcpt"/>
</dbReference>
<dbReference type="PANTHER" id="PTHR21137">
    <property type="entry name" value="ODORANT RECEPTOR"/>
    <property type="match status" value="1"/>
</dbReference>
<dbReference type="GO" id="GO:0005549">
    <property type="term" value="F:odorant binding"/>
    <property type="evidence" value="ECO:0007669"/>
    <property type="project" value="InterPro"/>
</dbReference>
<keyword evidence="5 10" id="KW-0552">Olfaction</keyword>
<evidence type="ECO:0000256" key="5">
    <source>
        <dbReference type="ARBA" id="ARBA00022725"/>
    </source>
</evidence>
<evidence type="ECO:0000313" key="11">
    <source>
        <dbReference type="EMBL" id="QEE82773.1"/>
    </source>
</evidence>
<comment type="subcellular location">
    <subcellularLocation>
        <location evidence="1 10">Cell membrane</location>
        <topology evidence="1 10">Multi-pass membrane protein</topology>
    </subcellularLocation>
</comment>
<reference evidence="11" key="1">
    <citation type="submission" date="2019-01" db="EMBL/GenBank/DDBJ databases">
        <title>Antennal transcriptome and differential expression of olfactory genes in the Conogethes pinicolalis (Lepidoptera: Crambidae).</title>
        <authorList>
            <person name="Jing D."/>
            <person name="Zhang T."/>
            <person name="Wang Z."/>
            <person name="He K."/>
            <person name="Bai S."/>
        </authorList>
    </citation>
    <scope>NUCLEOTIDE SEQUENCE</scope>
</reference>
<keyword evidence="8 10" id="KW-0675">Receptor</keyword>
<evidence type="ECO:0000256" key="2">
    <source>
        <dbReference type="ARBA" id="ARBA00022475"/>
    </source>
</evidence>
<accession>A0A5B9GA32</accession>
<feature type="transmembrane region" description="Helical" evidence="10">
    <location>
        <begin position="189"/>
        <end position="216"/>
    </location>
</feature>
<evidence type="ECO:0000256" key="7">
    <source>
        <dbReference type="ARBA" id="ARBA00023136"/>
    </source>
</evidence>
<comment type="similarity">
    <text evidence="10">Belongs to the insect chemoreceptor superfamily. Heteromeric odorant receptor channel (TC 1.A.69) family.</text>
</comment>
<dbReference type="GO" id="GO:0007165">
    <property type="term" value="P:signal transduction"/>
    <property type="evidence" value="ECO:0007669"/>
    <property type="project" value="UniProtKB-KW"/>
</dbReference>
<dbReference type="PANTHER" id="PTHR21137:SF35">
    <property type="entry name" value="ODORANT RECEPTOR 19A-RELATED"/>
    <property type="match status" value="1"/>
</dbReference>
<evidence type="ECO:0000256" key="8">
    <source>
        <dbReference type="ARBA" id="ARBA00023170"/>
    </source>
</evidence>
<gene>
    <name evidence="11" type="primary">OR55</name>
</gene>
<feature type="transmembrane region" description="Helical" evidence="10">
    <location>
        <begin position="42"/>
        <end position="66"/>
    </location>
</feature>